<keyword evidence="2" id="KW-1185">Reference proteome</keyword>
<dbReference type="EMBL" id="JABBWE010000063">
    <property type="protein sequence ID" value="KAG1788962.1"/>
    <property type="molecule type" value="Genomic_DNA"/>
</dbReference>
<evidence type="ECO:0000313" key="1">
    <source>
        <dbReference type="EMBL" id="KAG1788962.1"/>
    </source>
</evidence>
<feature type="non-terminal residue" evidence="1">
    <location>
        <position position="1"/>
    </location>
</feature>
<dbReference type="OrthoDB" id="3244185at2759"/>
<proteinExistence type="predicted"/>
<dbReference type="RefSeq" id="XP_041156109.1">
    <property type="nucleotide sequence ID" value="XM_041298457.1"/>
</dbReference>
<dbReference type="Proteomes" id="UP000719766">
    <property type="component" value="Unassembled WGS sequence"/>
</dbReference>
<organism evidence="1 2">
    <name type="scientific">Suillus plorans</name>
    <dbReference type="NCBI Taxonomy" id="116603"/>
    <lineage>
        <taxon>Eukaryota</taxon>
        <taxon>Fungi</taxon>
        <taxon>Dikarya</taxon>
        <taxon>Basidiomycota</taxon>
        <taxon>Agaricomycotina</taxon>
        <taxon>Agaricomycetes</taxon>
        <taxon>Agaricomycetidae</taxon>
        <taxon>Boletales</taxon>
        <taxon>Suillineae</taxon>
        <taxon>Suillaceae</taxon>
        <taxon>Suillus</taxon>
    </lineage>
</organism>
<dbReference type="GeneID" id="64592221"/>
<name>A0A9P7DE89_9AGAM</name>
<dbReference type="AlphaFoldDB" id="A0A9P7DE89"/>
<gene>
    <name evidence="1" type="ORF">HD556DRAFT_1244551</name>
</gene>
<sequence>FTPFPSAPDRNNGLYKLSTLMRGSDRVASIVPVGDIVRSIHLIPKFGDSALREWTSETVLEDCNTFWVNSYIDRHTFSIFR</sequence>
<reference evidence="1" key="1">
    <citation type="journal article" date="2020" name="New Phytol.">
        <title>Comparative genomics reveals dynamic genome evolution in host specialist ectomycorrhizal fungi.</title>
        <authorList>
            <person name="Lofgren L.A."/>
            <person name="Nguyen N.H."/>
            <person name="Vilgalys R."/>
            <person name="Ruytinx J."/>
            <person name="Liao H.L."/>
            <person name="Branco S."/>
            <person name="Kuo A."/>
            <person name="LaButti K."/>
            <person name="Lipzen A."/>
            <person name="Andreopoulos W."/>
            <person name="Pangilinan J."/>
            <person name="Riley R."/>
            <person name="Hundley H."/>
            <person name="Na H."/>
            <person name="Barry K."/>
            <person name="Grigoriev I.V."/>
            <person name="Stajich J.E."/>
            <person name="Kennedy P.G."/>
        </authorList>
    </citation>
    <scope>NUCLEOTIDE SEQUENCE</scope>
    <source>
        <strain evidence="1">S12</strain>
    </source>
</reference>
<protein>
    <submittedName>
        <fullName evidence="1">Uncharacterized protein</fullName>
    </submittedName>
</protein>
<accession>A0A9P7DE89</accession>
<comment type="caution">
    <text evidence="1">The sequence shown here is derived from an EMBL/GenBank/DDBJ whole genome shotgun (WGS) entry which is preliminary data.</text>
</comment>
<evidence type="ECO:0000313" key="2">
    <source>
        <dbReference type="Proteomes" id="UP000719766"/>
    </source>
</evidence>